<dbReference type="Proteomes" id="UP000198931">
    <property type="component" value="Unassembled WGS sequence"/>
</dbReference>
<evidence type="ECO:0000313" key="3">
    <source>
        <dbReference type="Proteomes" id="UP000198931"/>
    </source>
</evidence>
<feature type="transmembrane region" description="Helical" evidence="1">
    <location>
        <begin position="66"/>
        <end position="87"/>
    </location>
</feature>
<sequence length="98" mass="11975">MDFYFAILEFIVFLAFSLWVLKIFKKDNYFYLKFFGYIILSFLFMLTSPELMRELNVKNYFFENPLVLIVGPIYWLIFLIVIIYGIIRKIKFIKKSKI</sequence>
<proteinExistence type="predicted"/>
<dbReference type="EMBL" id="FOQT01000001">
    <property type="protein sequence ID" value="SFH89282.1"/>
    <property type="molecule type" value="Genomic_DNA"/>
</dbReference>
<reference evidence="2 3" key="1">
    <citation type="submission" date="2016-10" db="EMBL/GenBank/DDBJ databases">
        <authorList>
            <person name="de Groot N.N."/>
        </authorList>
    </citation>
    <scope>NUCLEOTIDE SEQUENCE [LARGE SCALE GENOMIC DNA]</scope>
    <source>
        <strain evidence="2 3">DSM 26000</strain>
    </source>
</reference>
<gene>
    <name evidence="2" type="ORF">SAMN05443292_0657</name>
</gene>
<dbReference type="AlphaFoldDB" id="A0A1I3DRE5"/>
<evidence type="ECO:0000256" key="1">
    <source>
        <dbReference type="SAM" id="Phobius"/>
    </source>
</evidence>
<keyword evidence="1" id="KW-0812">Transmembrane</keyword>
<organism evidence="2 3">
    <name type="scientific">Halpernia frigidisoli</name>
    <dbReference type="NCBI Taxonomy" id="1125876"/>
    <lineage>
        <taxon>Bacteria</taxon>
        <taxon>Pseudomonadati</taxon>
        <taxon>Bacteroidota</taxon>
        <taxon>Flavobacteriia</taxon>
        <taxon>Flavobacteriales</taxon>
        <taxon>Weeksellaceae</taxon>
        <taxon>Chryseobacterium group</taxon>
        <taxon>Halpernia</taxon>
    </lineage>
</organism>
<evidence type="ECO:0000313" key="2">
    <source>
        <dbReference type="EMBL" id="SFH89282.1"/>
    </source>
</evidence>
<keyword evidence="3" id="KW-1185">Reference proteome</keyword>
<name>A0A1I3DRE5_9FLAO</name>
<keyword evidence="1" id="KW-0472">Membrane</keyword>
<dbReference type="STRING" id="1125876.SAMN05443292_0657"/>
<keyword evidence="1" id="KW-1133">Transmembrane helix</keyword>
<feature type="transmembrane region" description="Helical" evidence="1">
    <location>
        <begin position="29"/>
        <end position="46"/>
    </location>
</feature>
<accession>A0A1I3DRE5</accession>
<feature type="transmembrane region" description="Helical" evidence="1">
    <location>
        <begin position="6"/>
        <end position="24"/>
    </location>
</feature>
<protein>
    <submittedName>
        <fullName evidence="2">Uncharacterized protein</fullName>
    </submittedName>
</protein>